<name>A0A2T4G1N2_9PSED</name>
<reference evidence="2 4" key="1">
    <citation type="submission" date="2016-06" db="EMBL/GenBank/DDBJ databases">
        <title>Draft genome sequence of Pseudomonas sp. S1E40, a novel strain antagonistic activity to fungal plant pathogen.</title>
        <authorList>
            <person name="Tambong J.T."/>
            <person name="Tchagang C."/>
            <person name="Xu R."/>
        </authorList>
    </citation>
    <scope>NUCLEOTIDE SEQUENCE [LARGE SCALE GENOMIC DNA]</scope>
    <source>
        <strain evidence="2 4">S1E40</strain>
    </source>
</reference>
<evidence type="ECO:0000256" key="1">
    <source>
        <dbReference type="SAM" id="Phobius"/>
    </source>
</evidence>
<dbReference type="Proteomes" id="UP000240571">
    <property type="component" value="Unassembled WGS sequence"/>
</dbReference>
<keyword evidence="1" id="KW-0472">Membrane</keyword>
<keyword evidence="4" id="KW-1185">Reference proteome</keyword>
<evidence type="ECO:0000313" key="3">
    <source>
        <dbReference type="EMBL" id="PTC29537.1"/>
    </source>
</evidence>
<gene>
    <name evidence="2" type="ORF">BBG20_25455</name>
    <name evidence="3" type="ORF">C9382_11465</name>
</gene>
<protein>
    <submittedName>
        <fullName evidence="3">Uncharacterized protein</fullName>
    </submittedName>
</protein>
<dbReference type="EMBL" id="PYWW01000026">
    <property type="protein sequence ID" value="PTC29537.1"/>
    <property type="molecule type" value="Genomic_DNA"/>
</dbReference>
<evidence type="ECO:0000313" key="5">
    <source>
        <dbReference type="Proteomes" id="UP000240571"/>
    </source>
</evidence>
<sequence>MTVDGVWGGKIYTFCFFREMKEMFHRYVRPVGYGLAIVGTFSLLFSAFELFAGRDTLFAVAKSAVFVALGIWVIKNSVKA</sequence>
<evidence type="ECO:0000313" key="4">
    <source>
        <dbReference type="Proteomes" id="UP000095081"/>
    </source>
</evidence>
<organism evidence="3 5">
    <name type="scientific">Pseudomonas aylmerensis</name>
    <dbReference type="NCBI Taxonomy" id="1869229"/>
    <lineage>
        <taxon>Bacteria</taxon>
        <taxon>Pseudomonadati</taxon>
        <taxon>Pseudomonadota</taxon>
        <taxon>Gammaproteobacteria</taxon>
        <taxon>Pseudomonadales</taxon>
        <taxon>Pseudomonadaceae</taxon>
        <taxon>Pseudomonas</taxon>
    </lineage>
</organism>
<feature type="transmembrane region" description="Helical" evidence="1">
    <location>
        <begin position="31"/>
        <end position="51"/>
    </location>
</feature>
<proteinExistence type="predicted"/>
<dbReference type="EMBL" id="MAUE01000041">
    <property type="protein sequence ID" value="OCW20982.1"/>
    <property type="molecule type" value="Genomic_DNA"/>
</dbReference>
<dbReference type="Proteomes" id="UP000095081">
    <property type="component" value="Unassembled WGS sequence"/>
</dbReference>
<dbReference type="AlphaFoldDB" id="A0A2T4G1N2"/>
<keyword evidence="1" id="KW-1133">Transmembrane helix</keyword>
<keyword evidence="1" id="KW-0812">Transmembrane</keyword>
<feature type="transmembrane region" description="Helical" evidence="1">
    <location>
        <begin position="57"/>
        <end position="74"/>
    </location>
</feature>
<reference evidence="3 5" key="2">
    <citation type="submission" date="2018-03" db="EMBL/GenBank/DDBJ databases">
        <title>Diversity of bacteria associated with corn roots inoculated with woodland soils in Canada, and Description of Pseudomonas aylmerense sp. nov.</title>
        <authorList>
            <person name="Tambong J.T."/>
            <person name="Xu R."/>
            <person name="Tchagang C."/>
        </authorList>
    </citation>
    <scope>NUCLEOTIDE SEQUENCE [LARGE SCALE GENOMIC DNA]</scope>
    <source>
        <strain evidence="3 5">S1E44</strain>
    </source>
</reference>
<evidence type="ECO:0000313" key="2">
    <source>
        <dbReference type="EMBL" id="OCW20982.1"/>
    </source>
</evidence>
<comment type="caution">
    <text evidence="3">The sequence shown here is derived from an EMBL/GenBank/DDBJ whole genome shotgun (WGS) entry which is preliminary data.</text>
</comment>
<dbReference type="OrthoDB" id="9971881at2"/>
<dbReference type="RefSeq" id="WP_065908353.1">
    <property type="nucleotide sequence ID" value="NZ_MAUE01000041.1"/>
</dbReference>
<accession>A0A2T4G1N2</accession>